<keyword evidence="5 7" id="KW-1133">Transmembrane helix</keyword>
<evidence type="ECO:0000256" key="2">
    <source>
        <dbReference type="ARBA" id="ARBA00010157"/>
    </source>
</evidence>
<feature type="transmembrane region" description="Helical" evidence="7">
    <location>
        <begin position="320"/>
        <end position="341"/>
    </location>
</feature>
<dbReference type="EMBL" id="JPFK01000005">
    <property type="protein sequence ID" value="KFB01138.1"/>
    <property type="molecule type" value="Genomic_DNA"/>
</dbReference>
<feature type="transmembrane region" description="Helical" evidence="7">
    <location>
        <begin position="361"/>
        <end position="380"/>
    </location>
</feature>
<name>A0A084TKA2_9FLAO</name>
<evidence type="ECO:0000256" key="1">
    <source>
        <dbReference type="ARBA" id="ARBA00004651"/>
    </source>
</evidence>
<proteinExistence type="inferred from homology"/>
<dbReference type="SUPFAM" id="SSF69593">
    <property type="entry name" value="Glycerol-3-phosphate (1)-acyltransferase"/>
    <property type="match status" value="1"/>
</dbReference>
<comment type="subcellular location">
    <subcellularLocation>
        <location evidence="1">Cell membrane</location>
        <topology evidence="1">Multi-pass membrane protein</topology>
    </subcellularLocation>
</comment>
<feature type="transmembrane region" description="Helical" evidence="7">
    <location>
        <begin position="749"/>
        <end position="768"/>
    </location>
</feature>
<dbReference type="InterPro" id="IPR050545">
    <property type="entry name" value="Mycobact_MmpL"/>
</dbReference>
<evidence type="ECO:0000256" key="5">
    <source>
        <dbReference type="ARBA" id="ARBA00022989"/>
    </source>
</evidence>
<dbReference type="InterPro" id="IPR000731">
    <property type="entry name" value="SSD"/>
</dbReference>
<feature type="transmembrane region" description="Helical" evidence="7">
    <location>
        <begin position="815"/>
        <end position="844"/>
    </location>
</feature>
<feature type="transmembrane region" description="Helical" evidence="7">
    <location>
        <begin position="17"/>
        <end position="35"/>
    </location>
</feature>
<evidence type="ECO:0000256" key="6">
    <source>
        <dbReference type="ARBA" id="ARBA00023136"/>
    </source>
</evidence>
<dbReference type="CDD" id="cd07989">
    <property type="entry name" value="LPLAT_AGPAT-like"/>
    <property type="match status" value="1"/>
</dbReference>
<dbReference type="InterPro" id="IPR002123">
    <property type="entry name" value="Plipid/glycerol_acylTrfase"/>
</dbReference>
<dbReference type="PANTHER" id="PTHR33406:SF6">
    <property type="entry name" value="MEMBRANE PROTEIN YDGH-RELATED"/>
    <property type="match status" value="1"/>
</dbReference>
<gene>
    <name evidence="9" type="ORF">IA57_04705</name>
</gene>
<keyword evidence="3" id="KW-1003">Cell membrane</keyword>
<sequence>MVNFFNRIFHSIQANKGLSAFGLVGMLCVFGYFASNIEFEEDITKLIPTNSNNAQAQKVLKTVNFADKVVVHITTTQQTADDLTRFAEMFLDTLNHKASNYITDIQGHIEDKTITSTMAFVYANLPLFLDAEDYKGIEQKMNPDSIKAITKGNYKTLISPSGIIAKKSILKDPLGLTFTGLEKLQTLNFGKDFNLHNGFLVSKDQKHLLLFVTPKYASSETAKNSAFANILYQIGAQLNNTFEQKTTVSYFGGALIAVENAKQIKQDILFTVGIALTVLLLILILFYRKLVLPIILFIPTVFGALLAITVLYFIRDKISAISLGIGSVLLGVTLDYALHILTHIRSNNNIKSLYTEIAKPILMSSLTTALAFLCLLFLHSQALQDLGIFAAISVVGSAVFALVFIPQAYRDTQKNRPKNTIIDTFSALALHKKPWLFVALGACLILSIFTYKTVSFNNDITKLNYEPPKLMEAQKQLDALTNATSKSVYIAAYGSQTEAALQANDSIYQTLKQLKARGHIIDFSSIAGIVQSKALQQEKLNTWQTFWDDSTKTNLKQLLVENGTPFGFKPETFQPFYNFLNQEFSTLNNTDYQALNTIRTNDYITTKNHFTTIASLVKLDENNLNLLNNAFKHLPNTLVIDRQSMNETFLGNLKNDFNQLIGYSLVVVLLVLLFFYRSLSLTLVTSIPIALTWFLTIGIMGLLGIEFNIFNIIISTFIFGLGVDYSIFITNGLLHEYRTGEQALPTHKASILLSVITTILGVGVLVFAKHPALHSMSVVSIIGILSALIISFTIQPVLFRLFIGSKHKRPITLRLLLHAIGSFTYYGLGTFLLPLIGMLTFGLIPVSKKIKMPWFHKLAGKFMTSVLYTNPFVKKKIINQVGEDFKKPAIIIANHTSFLDTLTIAMVHHKVIFLVNDWVYKSPIFGQAMKFAGYYPVSEGIENGLDHLKTKIDQGYSLVVFPEGTRSYTNKIKRFHKGAFFLAEKFQLDILPILIHGNSEVLPKGSFPIKNGSITLKVLERIPYNDTSFGNTARARTKSIGLHVKKAFKAFRQEIEHDSYFHNIVLEDYRYKGDALYNNVKQALKSHKSRYKQIMDAVNEQEQVVHLSQGYGQLDTLLALDSPARTLTTYINHPEYRAIVANNYAVNNHSNITISPTVEAALSQPHTTLILDLADLKPANFTSSLQDIKTVILLNESCIFSPFFLEHNTLSFQEHLQADGLMILKRKTEST</sequence>
<dbReference type="eggNOG" id="COG4258">
    <property type="taxonomic scope" value="Bacteria"/>
</dbReference>
<feature type="transmembrane region" description="Helical" evidence="7">
    <location>
        <begin position="435"/>
        <end position="454"/>
    </location>
</feature>
<accession>A0A084TKA2</accession>
<dbReference type="SUPFAM" id="SSF82866">
    <property type="entry name" value="Multidrug efflux transporter AcrB transmembrane domain"/>
    <property type="match status" value="2"/>
</dbReference>
<feature type="transmembrane region" description="Helical" evidence="7">
    <location>
        <begin position="780"/>
        <end position="803"/>
    </location>
</feature>
<dbReference type="Pfam" id="PF03176">
    <property type="entry name" value="MMPL"/>
    <property type="match status" value="2"/>
</dbReference>
<dbReference type="InterPro" id="IPR004869">
    <property type="entry name" value="MMPL_dom"/>
</dbReference>
<keyword evidence="9" id="KW-0808">Transferase</keyword>
<dbReference type="AlphaFoldDB" id="A0A084TKA2"/>
<evidence type="ECO:0000313" key="9">
    <source>
        <dbReference type="EMBL" id="KFB01138.1"/>
    </source>
</evidence>
<dbReference type="GO" id="GO:0005886">
    <property type="term" value="C:plasma membrane"/>
    <property type="evidence" value="ECO:0007669"/>
    <property type="project" value="UniProtKB-SubCell"/>
</dbReference>
<dbReference type="PROSITE" id="PS50156">
    <property type="entry name" value="SSD"/>
    <property type="match status" value="1"/>
</dbReference>
<feature type="transmembrane region" description="Helical" evidence="7">
    <location>
        <begin position="709"/>
        <end position="728"/>
    </location>
</feature>
<dbReference type="STRING" id="1197477.IA57_04705"/>
<evidence type="ECO:0000256" key="7">
    <source>
        <dbReference type="SAM" id="Phobius"/>
    </source>
</evidence>
<evidence type="ECO:0000256" key="4">
    <source>
        <dbReference type="ARBA" id="ARBA00022692"/>
    </source>
</evidence>
<comment type="caution">
    <text evidence="9">The sequence shown here is derived from an EMBL/GenBank/DDBJ whole genome shotgun (WGS) entry which is preliminary data.</text>
</comment>
<dbReference type="OrthoDB" id="9803035at2"/>
<evidence type="ECO:0000313" key="10">
    <source>
        <dbReference type="Proteomes" id="UP000028521"/>
    </source>
</evidence>
<dbReference type="Pfam" id="PF01553">
    <property type="entry name" value="Acyltransferase"/>
    <property type="match status" value="1"/>
</dbReference>
<feature type="transmembrane region" description="Helical" evidence="7">
    <location>
        <begin position="294"/>
        <end position="314"/>
    </location>
</feature>
<dbReference type="RefSeq" id="WP_036119870.1">
    <property type="nucleotide sequence ID" value="NZ_BMET01000001.1"/>
</dbReference>
<dbReference type="eggNOG" id="COG0204">
    <property type="taxonomic scope" value="Bacteria"/>
</dbReference>
<feature type="transmembrane region" description="Helical" evidence="7">
    <location>
        <begin position="683"/>
        <end position="703"/>
    </location>
</feature>
<comment type="similarity">
    <text evidence="2">Belongs to the resistance-nodulation-cell division (RND) (TC 2.A.6) family. MmpL subfamily.</text>
</comment>
<dbReference type="Proteomes" id="UP000028521">
    <property type="component" value="Unassembled WGS sequence"/>
</dbReference>
<feature type="transmembrane region" description="Helical" evidence="7">
    <location>
        <begin position="386"/>
        <end position="409"/>
    </location>
</feature>
<feature type="transmembrane region" description="Helical" evidence="7">
    <location>
        <begin position="660"/>
        <end position="676"/>
    </location>
</feature>
<evidence type="ECO:0000259" key="8">
    <source>
        <dbReference type="PROSITE" id="PS50156"/>
    </source>
</evidence>
<feature type="domain" description="SSD" evidence="8">
    <location>
        <begin position="681"/>
        <end position="801"/>
    </location>
</feature>
<dbReference type="SMART" id="SM00563">
    <property type="entry name" value="PlsC"/>
    <property type="match status" value="1"/>
</dbReference>
<reference evidence="9 10" key="1">
    <citation type="journal article" date="2014" name="Genome Announc.">
        <title>Draft Genome Sequence of the Algicidal Bacterium Mangrovimonas yunxiaonensis Strain LY01.</title>
        <authorList>
            <person name="Li Y."/>
            <person name="Zhu H."/>
            <person name="Li C."/>
            <person name="Zhang H."/>
            <person name="Chen Z."/>
            <person name="Zheng W."/>
            <person name="Xu H."/>
            <person name="Zheng T."/>
        </authorList>
    </citation>
    <scope>NUCLEOTIDE SEQUENCE [LARGE SCALE GENOMIC DNA]</scope>
    <source>
        <strain evidence="9 10">LY01</strain>
    </source>
</reference>
<dbReference type="GO" id="GO:0016746">
    <property type="term" value="F:acyltransferase activity"/>
    <property type="evidence" value="ECO:0007669"/>
    <property type="project" value="UniProtKB-KW"/>
</dbReference>
<dbReference type="Gene3D" id="1.20.1640.10">
    <property type="entry name" value="Multidrug efflux transporter AcrB transmembrane domain"/>
    <property type="match status" value="2"/>
</dbReference>
<dbReference type="PANTHER" id="PTHR33406">
    <property type="entry name" value="MEMBRANE PROTEIN MJ1562-RELATED"/>
    <property type="match status" value="1"/>
</dbReference>
<evidence type="ECO:0000256" key="3">
    <source>
        <dbReference type="ARBA" id="ARBA00022475"/>
    </source>
</evidence>
<feature type="transmembrane region" description="Helical" evidence="7">
    <location>
        <begin position="268"/>
        <end position="287"/>
    </location>
</feature>
<keyword evidence="9" id="KW-0012">Acyltransferase</keyword>
<keyword evidence="10" id="KW-1185">Reference proteome</keyword>
<reference evidence="10" key="2">
    <citation type="submission" date="2014-07" db="EMBL/GenBank/DDBJ databases">
        <title>Genome sequence of Mangrovimonas yunxiaonensis.</title>
        <authorList>
            <person name="Li Y."/>
            <person name="Zheng T."/>
        </authorList>
    </citation>
    <scope>NUCLEOTIDE SEQUENCE [LARGE SCALE GENOMIC DNA]</scope>
    <source>
        <strain evidence="10">LY01</strain>
    </source>
</reference>
<protein>
    <submittedName>
        <fullName evidence="9">Glycerol acyltransferase</fullName>
    </submittedName>
</protein>
<keyword evidence="4 7" id="KW-0812">Transmembrane</keyword>
<organism evidence="9 10">
    <name type="scientific">Mangrovimonas yunxiaonensis</name>
    <dbReference type="NCBI Taxonomy" id="1197477"/>
    <lineage>
        <taxon>Bacteria</taxon>
        <taxon>Pseudomonadati</taxon>
        <taxon>Bacteroidota</taxon>
        <taxon>Flavobacteriia</taxon>
        <taxon>Flavobacteriales</taxon>
        <taxon>Flavobacteriaceae</taxon>
        <taxon>Mangrovimonas</taxon>
    </lineage>
</organism>
<keyword evidence="6 7" id="KW-0472">Membrane</keyword>